<organism evidence="2 3">
    <name type="scientific">Sphingomonas baiyangensis</name>
    <dbReference type="NCBI Taxonomy" id="2572576"/>
    <lineage>
        <taxon>Bacteria</taxon>
        <taxon>Pseudomonadati</taxon>
        <taxon>Pseudomonadota</taxon>
        <taxon>Alphaproteobacteria</taxon>
        <taxon>Sphingomonadales</taxon>
        <taxon>Sphingomonadaceae</taxon>
        <taxon>Sphingomonas</taxon>
    </lineage>
</organism>
<dbReference type="EMBL" id="SWKR01000002">
    <property type="protein sequence ID" value="TKD50306.1"/>
    <property type="molecule type" value="Genomic_DNA"/>
</dbReference>
<name>A0A4U1L2N9_9SPHN</name>
<dbReference type="GO" id="GO:0005992">
    <property type="term" value="P:trehalose biosynthetic process"/>
    <property type="evidence" value="ECO:0007669"/>
    <property type="project" value="InterPro"/>
</dbReference>
<protein>
    <submittedName>
        <fullName evidence="2">Trehalose-6-phosphate synthase</fullName>
    </submittedName>
</protein>
<evidence type="ECO:0000256" key="1">
    <source>
        <dbReference type="ARBA" id="ARBA00008799"/>
    </source>
</evidence>
<comment type="caution">
    <text evidence="2">The sequence shown here is derived from an EMBL/GenBank/DDBJ whole genome shotgun (WGS) entry which is preliminary data.</text>
</comment>
<evidence type="ECO:0000313" key="2">
    <source>
        <dbReference type="EMBL" id="TKD50306.1"/>
    </source>
</evidence>
<dbReference type="OrthoDB" id="9815690at2"/>
<proteinExistence type="inferred from homology"/>
<dbReference type="AlphaFoldDB" id="A0A4U1L2N9"/>
<evidence type="ECO:0000313" key="3">
    <source>
        <dbReference type="Proteomes" id="UP000309138"/>
    </source>
</evidence>
<sequence length="551" mass="62273">MHLLADRGAAFHGSRCRCTTIVRRDAIKAHRRRAFERRYRSADRRIVGQLPADLLACRHDQLRRSAEQTLERDPLSRLIIISNRVSAPTDSKSGAQGGLAVALSAALREYKGLWFGWSGEVTEKFSGHINFQRNHGVTTATVDLEEQDLEEYYNGYANRTLWPLFHYRIDLAEYERDFAGGYQRVNDRFADTVRPLIEADDIVWIQDYHMFPLGSALRKRGCRNRIGFFLHIPWPPRRLLAVLPEAAELVGHLFDYNVIGFHTDEWLESFCDYAVDELGAAREGDTLTLGDRTLEVMANPIGIDTTEFVEASRSPTARLAYRRMRDSAVGRDLIVGVDRLDYSKGLEERFLGYERFLQEHPEERKEVFLLQIAPPSRGGVESYQKIRTTLEGLSGRINGAYADVDWVPIRYVNQGYPRDQLAGIYRAARIGLVTPLRDGMNLVAKEYVAAQDPEDPGVLILSRFAGAAAQLGEGAVLVNPYSAEEISDAIVVALKMPRDERIARWRAMMANVEAQDVRWWRKRFTDVLIGSGEAAETLPSSRAVDAGRDSA</sequence>
<dbReference type="SUPFAM" id="SSF53756">
    <property type="entry name" value="UDP-Glycosyltransferase/glycogen phosphorylase"/>
    <property type="match status" value="1"/>
</dbReference>
<accession>A0A4U1L2N9</accession>
<dbReference type="PANTHER" id="PTHR10788">
    <property type="entry name" value="TREHALOSE-6-PHOSPHATE SYNTHASE"/>
    <property type="match status" value="1"/>
</dbReference>
<keyword evidence="3" id="KW-1185">Reference proteome</keyword>
<dbReference type="Gene3D" id="3.40.50.2000">
    <property type="entry name" value="Glycogen Phosphorylase B"/>
    <property type="match status" value="2"/>
</dbReference>
<dbReference type="Proteomes" id="UP000309138">
    <property type="component" value="Unassembled WGS sequence"/>
</dbReference>
<gene>
    <name evidence="2" type="ORF">FBR43_05685</name>
</gene>
<dbReference type="InterPro" id="IPR001830">
    <property type="entry name" value="Glyco_trans_20"/>
</dbReference>
<dbReference type="CDD" id="cd03788">
    <property type="entry name" value="GT20_TPS"/>
    <property type="match status" value="1"/>
</dbReference>
<reference evidence="2 3" key="1">
    <citation type="submission" date="2019-04" db="EMBL/GenBank/DDBJ databases">
        <authorList>
            <person name="Yang Y."/>
            <person name="Wei D."/>
        </authorList>
    </citation>
    <scope>NUCLEOTIDE SEQUENCE [LARGE SCALE GENOMIC DNA]</scope>
    <source>
        <strain evidence="2 3">L-1-4w-11</strain>
    </source>
</reference>
<dbReference type="PANTHER" id="PTHR10788:SF106">
    <property type="entry name" value="BCDNA.GH08860"/>
    <property type="match status" value="1"/>
</dbReference>
<comment type="similarity">
    <text evidence="1">Belongs to the glycosyltransferase 20 family.</text>
</comment>
<dbReference type="Pfam" id="PF00982">
    <property type="entry name" value="Glyco_transf_20"/>
    <property type="match status" value="1"/>
</dbReference>
<dbReference type="GO" id="GO:0003825">
    <property type="term" value="F:alpha,alpha-trehalose-phosphate synthase (UDP-forming) activity"/>
    <property type="evidence" value="ECO:0007669"/>
    <property type="project" value="TreeGrafter"/>
</dbReference>